<protein>
    <submittedName>
        <fullName evidence="1">Uncharacterized protein</fullName>
    </submittedName>
</protein>
<evidence type="ECO:0000313" key="2">
    <source>
        <dbReference type="Proteomes" id="UP000275267"/>
    </source>
</evidence>
<dbReference type="Proteomes" id="UP000275267">
    <property type="component" value="Unassembled WGS sequence"/>
</dbReference>
<dbReference type="EMBL" id="PQIB02000018">
    <property type="protein sequence ID" value="RLM55451.1"/>
    <property type="molecule type" value="Genomic_DNA"/>
</dbReference>
<organism evidence="1 2">
    <name type="scientific">Panicum miliaceum</name>
    <name type="common">Proso millet</name>
    <name type="synonym">Broomcorn millet</name>
    <dbReference type="NCBI Taxonomy" id="4540"/>
    <lineage>
        <taxon>Eukaryota</taxon>
        <taxon>Viridiplantae</taxon>
        <taxon>Streptophyta</taxon>
        <taxon>Embryophyta</taxon>
        <taxon>Tracheophyta</taxon>
        <taxon>Spermatophyta</taxon>
        <taxon>Magnoliopsida</taxon>
        <taxon>Liliopsida</taxon>
        <taxon>Poales</taxon>
        <taxon>Poaceae</taxon>
        <taxon>PACMAD clade</taxon>
        <taxon>Panicoideae</taxon>
        <taxon>Panicodae</taxon>
        <taxon>Paniceae</taxon>
        <taxon>Panicinae</taxon>
        <taxon>Panicum</taxon>
        <taxon>Panicum sect. Panicum</taxon>
    </lineage>
</organism>
<reference evidence="2" key="1">
    <citation type="journal article" date="2019" name="Nat. Commun.">
        <title>The genome of broomcorn millet.</title>
        <authorList>
            <person name="Zou C."/>
            <person name="Miki D."/>
            <person name="Li D."/>
            <person name="Tang Q."/>
            <person name="Xiao L."/>
            <person name="Rajput S."/>
            <person name="Deng P."/>
            <person name="Jia W."/>
            <person name="Huang R."/>
            <person name="Zhang M."/>
            <person name="Sun Y."/>
            <person name="Hu J."/>
            <person name="Fu X."/>
            <person name="Schnable P.S."/>
            <person name="Li F."/>
            <person name="Zhang H."/>
            <person name="Feng B."/>
            <person name="Zhu X."/>
            <person name="Liu R."/>
            <person name="Schnable J.C."/>
            <person name="Zhu J.-K."/>
            <person name="Zhang H."/>
        </authorList>
    </citation>
    <scope>NUCLEOTIDE SEQUENCE [LARGE SCALE GENOMIC DNA]</scope>
</reference>
<gene>
    <name evidence="1" type="ORF">C2845_PM10G20580</name>
</gene>
<dbReference type="STRING" id="4540.A0A3L6PGF1"/>
<sequence length="73" mass="8554">MPKGISDLDDRRQKAVCTERYRRRDEDESKRPVSEIDVEREEECGICMEMNSKVVLQPCYVHEVLPPMVRTGN</sequence>
<keyword evidence="2" id="KW-1185">Reference proteome</keyword>
<dbReference type="AlphaFoldDB" id="A0A3L6PGF1"/>
<accession>A0A3L6PGF1</accession>
<comment type="caution">
    <text evidence="1">The sequence shown here is derived from an EMBL/GenBank/DDBJ whole genome shotgun (WGS) entry which is preliminary data.</text>
</comment>
<name>A0A3L6PGF1_PANMI</name>
<evidence type="ECO:0000313" key="1">
    <source>
        <dbReference type="EMBL" id="RLM55451.1"/>
    </source>
</evidence>
<proteinExistence type="predicted"/>
<dbReference type="OrthoDB" id="1630758at2759"/>